<name>A0A2M6WEP7_9BACT</name>
<dbReference type="AlphaFoldDB" id="A0A2M6WEP7"/>
<sequence>MARQINLAHAEADKLFYFVTTIVVYRESDQKCLILKRAGDDAVLPGKWGLPGGRLEWSHFDLEHPDEVDGEILNFNGPVEAHVKELLEEKAGLSIGERPQYLGSVFFVRGDGTPSILVRFAARIGGGEAEAGGGFTDSAWVDAEEITQYDHVEGIDKEILKAIKLFS</sequence>
<comment type="caution">
    <text evidence="2">The sequence shown here is derived from an EMBL/GenBank/DDBJ whole genome shotgun (WGS) entry which is preliminary data.</text>
</comment>
<proteinExistence type="predicted"/>
<feature type="domain" description="Nudix hydrolase" evidence="1">
    <location>
        <begin position="15"/>
        <end position="164"/>
    </location>
</feature>
<dbReference type="Gene3D" id="3.90.79.10">
    <property type="entry name" value="Nucleoside Triphosphate Pyrophosphohydrolase"/>
    <property type="match status" value="1"/>
</dbReference>
<reference evidence="3" key="1">
    <citation type="submission" date="2017-09" db="EMBL/GenBank/DDBJ databases">
        <title>Depth-based differentiation of microbial function through sediment-hosted aquifers and enrichment of novel symbionts in the deep terrestrial subsurface.</title>
        <authorList>
            <person name="Probst A.J."/>
            <person name="Ladd B."/>
            <person name="Jarett J.K."/>
            <person name="Geller-Mcgrath D.E."/>
            <person name="Sieber C.M.K."/>
            <person name="Emerson J.B."/>
            <person name="Anantharaman K."/>
            <person name="Thomas B.C."/>
            <person name="Malmstrom R."/>
            <person name="Stieglmeier M."/>
            <person name="Klingl A."/>
            <person name="Woyke T."/>
            <person name="Ryan C.M."/>
            <person name="Banfield J.F."/>
        </authorList>
    </citation>
    <scope>NUCLEOTIDE SEQUENCE [LARGE SCALE GENOMIC DNA]</scope>
</reference>
<gene>
    <name evidence="2" type="ORF">COU17_01425</name>
</gene>
<organism evidence="2 3">
    <name type="scientific">Candidatus Kaiserbacteria bacterium CG10_big_fil_rev_8_21_14_0_10_49_17</name>
    <dbReference type="NCBI Taxonomy" id="1974609"/>
    <lineage>
        <taxon>Bacteria</taxon>
        <taxon>Candidatus Kaiseribacteriota</taxon>
    </lineage>
</organism>
<evidence type="ECO:0000259" key="1">
    <source>
        <dbReference type="PROSITE" id="PS51462"/>
    </source>
</evidence>
<dbReference type="CDD" id="cd02883">
    <property type="entry name" value="NUDIX_Hydrolase"/>
    <property type="match status" value="1"/>
</dbReference>
<evidence type="ECO:0000313" key="3">
    <source>
        <dbReference type="Proteomes" id="UP000228809"/>
    </source>
</evidence>
<dbReference type="Pfam" id="PF00293">
    <property type="entry name" value="NUDIX"/>
    <property type="match status" value="1"/>
</dbReference>
<dbReference type="SUPFAM" id="SSF55811">
    <property type="entry name" value="Nudix"/>
    <property type="match status" value="1"/>
</dbReference>
<accession>A0A2M6WEP7</accession>
<dbReference type="Proteomes" id="UP000228809">
    <property type="component" value="Unassembled WGS sequence"/>
</dbReference>
<protein>
    <recommendedName>
        <fullName evidence="1">Nudix hydrolase domain-containing protein</fullName>
    </recommendedName>
</protein>
<dbReference type="InterPro" id="IPR000086">
    <property type="entry name" value="NUDIX_hydrolase_dom"/>
</dbReference>
<evidence type="ECO:0000313" key="2">
    <source>
        <dbReference type="EMBL" id="PIT91270.1"/>
    </source>
</evidence>
<dbReference type="PROSITE" id="PS51462">
    <property type="entry name" value="NUDIX"/>
    <property type="match status" value="1"/>
</dbReference>
<dbReference type="InterPro" id="IPR015797">
    <property type="entry name" value="NUDIX_hydrolase-like_dom_sf"/>
</dbReference>
<dbReference type="EMBL" id="PFBJ01000006">
    <property type="protein sequence ID" value="PIT91270.1"/>
    <property type="molecule type" value="Genomic_DNA"/>
</dbReference>